<sequence length="493" mass="57230">MTEIISKWTRELRYKPYSEWDDEYVVALTNSVASSKWRTGYHIEPKTGLLNDPNGFSFFNGKWQLFFQYYPFGAAHGLKSWYHLESEDLIHWEEKGIALQSDNNYDSHGVYSGSAYPIDEEKLFLFYTGNVRDDNWNRFTFQNGAFMYTDGTIEKFDNPLVNQPEETTDHFRDPQIFRYQNQFYMIIGAQKQSDKTGAIFLYKALSNNIKNWNLIGELTFSRSELGFMIECPTLIFIKEVPVLLFCPQGLSQSIHPYENIYPNMYIIGETFEPTNAAITNATSLQNLDEGFEVYATQAFNAPDGRALSVSWIGLPEISYPTDKEGYQGMLSLVKELTLHNGKLKQYPVDETKSLRQIEHIFHRSLDTKTNRFELELTIPKNEIVELKLFSNADETRYLAFTLDSVNGKVSVDREFAGERFGEEYGFKREAFVTKKEEMKINLFADTSVFECFVNEGERVISGRVFPDESQTFVYLHSKIDLSGKLWRLNNQKR</sequence>
<dbReference type="SUPFAM" id="SSF49899">
    <property type="entry name" value="Concanavalin A-like lectins/glucanases"/>
    <property type="match status" value="1"/>
</dbReference>
<comment type="pathway">
    <text evidence="1 9">Glycan biosynthesis; sucrose metabolism.</text>
</comment>
<dbReference type="InterPro" id="IPR001362">
    <property type="entry name" value="Glyco_hydro_32"/>
</dbReference>
<dbReference type="GO" id="GO:0005985">
    <property type="term" value="P:sucrose metabolic process"/>
    <property type="evidence" value="ECO:0007669"/>
    <property type="project" value="UniProtKB-UniPathway"/>
</dbReference>
<dbReference type="NCBIfam" id="TIGR01322">
    <property type="entry name" value="scrB_fam"/>
    <property type="match status" value="1"/>
</dbReference>
<protein>
    <recommendedName>
        <fullName evidence="4 8">Sucrose-6-phosphate hydrolase</fullName>
        <ecNumber evidence="3 8">3.2.1.26</ecNumber>
    </recommendedName>
    <alternativeName>
        <fullName evidence="7 9">Invertase</fullName>
    </alternativeName>
</protein>
<proteinExistence type="inferred from homology"/>
<evidence type="ECO:0000256" key="8">
    <source>
        <dbReference type="RuleBase" id="RU362110"/>
    </source>
</evidence>
<evidence type="ECO:0000256" key="9">
    <source>
        <dbReference type="RuleBase" id="RU365015"/>
    </source>
</evidence>
<dbReference type="Gene3D" id="2.115.10.20">
    <property type="entry name" value="Glycosyl hydrolase domain, family 43"/>
    <property type="match status" value="1"/>
</dbReference>
<dbReference type="InterPro" id="IPR013189">
    <property type="entry name" value="Glyco_hydro_32_C"/>
</dbReference>
<organism evidence="12 13">
    <name type="scientific">Niallia alba</name>
    <dbReference type="NCBI Taxonomy" id="2729105"/>
    <lineage>
        <taxon>Bacteria</taxon>
        <taxon>Bacillati</taxon>
        <taxon>Bacillota</taxon>
        <taxon>Bacilli</taxon>
        <taxon>Bacillales</taxon>
        <taxon>Bacillaceae</taxon>
        <taxon>Niallia</taxon>
    </lineage>
</organism>
<dbReference type="Gene3D" id="2.60.120.560">
    <property type="entry name" value="Exo-inulinase, domain 1"/>
    <property type="match status" value="1"/>
</dbReference>
<name>A0A7Y0PNX3_9BACI</name>
<accession>A0A7Y0PNX3</accession>
<dbReference type="AlphaFoldDB" id="A0A7Y0PNX3"/>
<evidence type="ECO:0000256" key="6">
    <source>
        <dbReference type="ARBA" id="ARBA00023295"/>
    </source>
</evidence>
<evidence type="ECO:0000256" key="7">
    <source>
        <dbReference type="ARBA" id="ARBA00033367"/>
    </source>
</evidence>
<dbReference type="PROSITE" id="PS00609">
    <property type="entry name" value="GLYCOSYL_HYDROL_F32"/>
    <property type="match status" value="1"/>
</dbReference>
<feature type="domain" description="Glycosyl hydrolase family 32 C-terminal" evidence="11">
    <location>
        <begin position="357"/>
        <end position="478"/>
    </location>
</feature>
<dbReference type="InterPro" id="IPR013148">
    <property type="entry name" value="Glyco_hydro_32_N"/>
</dbReference>
<reference evidence="12 13" key="1">
    <citation type="submission" date="2020-04" db="EMBL/GenBank/DDBJ databases">
        <title>Bacillus sp. UniB3 isolated from commercial digestive syrup.</title>
        <authorList>
            <person name="Thorat V."/>
            <person name="Kirdat K."/>
            <person name="Tiwarekar B."/>
            <person name="Yadav A."/>
        </authorList>
    </citation>
    <scope>NUCLEOTIDE SEQUENCE [LARGE SCALE GENOMIC DNA]</scope>
    <source>
        <strain evidence="12 13">UniB3</strain>
    </source>
</reference>
<keyword evidence="6 8" id="KW-0326">Glycosidase</keyword>
<dbReference type="Proteomes" id="UP000588491">
    <property type="component" value="Unassembled WGS sequence"/>
</dbReference>
<evidence type="ECO:0000313" key="13">
    <source>
        <dbReference type="Proteomes" id="UP000588491"/>
    </source>
</evidence>
<dbReference type="EMBL" id="JABBPK010000001">
    <property type="protein sequence ID" value="NMO77914.1"/>
    <property type="molecule type" value="Genomic_DNA"/>
</dbReference>
<evidence type="ECO:0000259" key="11">
    <source>
        <dbReference type="Pfam" id="PF08244"/>
    </source>
</evidence>
<evidence type="ECO:0000256" key="4">
    <source>
        <dbReference type="ARBA" id="ARBA00019623"/>
    </source>
</evidence>
<keyword evidence="5 8" id="KW-0378">Hydrolase</keyword>
<feature type="domain" description="Glycosyl hydrolase family 32 N-terminal" evidence="10">
    <location>
        <begin position="42"/>
        <end position="347"/>
    </location>
</feature>
<evidence type="ECO:0000259" key="10">
    <source>
        <dbReference type="Pfam" id="PF00251"/>
    </source>
</evidence>
<evidence type="ECO:0000313" key="12">
    <source>
        <dbReference type="EMBL" id="NMO77914.1"/>
    </source>
</evidence>
<comment type="function">
    <text evidence="9">Enables the bacterium to metabolize sucrose as a sole carbon source.</text>
</comment>
<comment type="similarity">
    <text evidence="2 8">Belongs to the glycosyl hydrolase 32 family.</text>
</comment>
<evidence type="ECO:0000256" key="2">
    <source>
        <dbReference type="ARBA" id="ARBA00009902"/>
    </source>
</evidence>
<dbReference type="RefSeq" id="WP_101731133.1">
    <property type="nucleotide sequence ID" value="NZ_JABBPK010000001.1"/>
</dbReference>
<comment type="catalytic activity">
    <reaction evidence="8">
        <text>Hydrolysis of terminal non-reducing beta-D-fructofuranoside residues in beta-D-fructofuranosides.</text>
        <dbReference type="EC" id="3.2.1.26"/>
    </reaction>
</comment>
<evidence type="ECO:0000256" key="1">
    <source>
        <dbReference type="ARBA" id="ARBA00004914"/>
    </source>
</evidence>
<comment type="subcellular location">
    <subcellularLocation>
        <location evidence="9">Cytoplasm</location>
    </subcellularLocation>
</comment>
<dbReference type="InterPro" id="IPR051214">
    <property type="entry name" value="GH32_Enzymes"/>
</dbReference>
<dbReference type="Pfam" id="PF08244">
    <property type="entry name" value="Glyco_hydro_32C"/>
    <property type="match status" value="1"/>
</dbReference>
<keyword evidence="9" id="KW-0119">Carbohydrate metabolism</keyword>
<evidence type="ECO:0000256" key="5">
    <source>
        <dbReference type="ARBA" id="ARBA00022801"/>
    </source>
</evidence>
<keyword evidence="13" id="KW-1185">Reference proteome</keyword>
<dbReference type="EC" id="3.2.1.26" evidence="3 8"/>
<evidence type="ECO:0000256" key="3">
    <source>
        <dbReference type="ARBA" id="ARBA00012758"/>
    </source>
</evidence>
<dbReference type="SUPFAM" id="SSF75005">
    <property type="entry name" value="Arabinanase/levansucrase/invertase"/>
    <property type="match status" value="1"/>
</dbReference>
<dbReference type="GO" id="GO:0005737">
    <property type="term" value="C:cytoplasm"/>
    <property type="evidence" value="ECO:0007669"/>
    <property type="project" value="UniProtKB-SubCell"/>
</dbReference>
<dbReference type="Pfam" id="PF00251">
    <property type="entry name" value="Glyco_hydro_32N"/>
    <property type="match status" value="1"/>
</dbReference>
<dbReference type="GO" id="GO:0004564">
    <property type="term" value="F:beta-fructofuranosidase activity"/>
    <property type="evidence" value="ECO:0007669"/>
    <property type="project" value="UniProtKB-EC"/>
</dbReference>
<dbReference type="PANTHER" id="PTHR43101:SF1">
    <property type="entry name" value="BETA-FRUCTOSIDASE"/>
    <property type="match status" value="1"/>
</dbReference>
<dbReference type="InterPro" id="IPR013320">
    <property type="entry name" value="ConA-like_dom_sf"/>
</dbReference>
<gene>
    <name evidence="12" type="ORF">HHU08_13055</name>
</gene>
<dbReference type="InterPro" id="IPR023296">
    <property type="entry name" value="Glyco_hydro_beta-prop_sf"/>
</dbReference>
<dbReference type="CDD" id="cd18623">
    <property type="entry name" value="GH32_ScrB-like"/>
    <property type="match status" value="1"/>
</dbReference>
<keyword evidence="9" id="KW-0963">Cytoplasm</keyword>
<comment type="caution">
    <text evidence="12">The sequence shown here is derived from an EMBL/GenBank/DDBJ whole genome shotgun (WGS) entry which is preliminary data.</text>
</comment>
<dbReference type="InterPro" id="IPR018053">
    <property type="entry name" value="Glyco_hydro_32_AS"/>
</dbReference>
<dbReference type="SMART" id="SM00640">
    <property type="entry name" value="Glyco_32"/>
    <property type="match status" value="1"/>
</dbReference>
<dbReference type="PANTHER" id="PTHR43101">
    <property type="entry name" value="BETA-FRUCTOSIDASE"/>
    <property type="match status" value="1"/>
</dbReference>
<dbReference type="InterPro" id="IPR006232">
    <property type="entry name" value="Suc6P_hydrolase"/>
</dbReference>
<dbReference type="UniPathway" id="UPA00238"/>